<reference evidence="9 10" key="1">
    <citation type="journal article" date="2018" name="Environ. Microbiol.">
        <title>Ecological and genomic features of two widespread freshwater picocyanobacteria.</title>
        <authorList>
            <person name="Cabello-Yeves P.J."/>
            <person name="Picazo A."/>
            <person name="Camacho A."/>
            <person name="Callieri C."/>
            <person name="Rosselli R."/>
            <person name="Roda-Garcia J.J."/>
            <person name="Coutinho F.H."/>
            <person name="Rodriguez-Valera F."/>
        </authorList>
    </citation>
    <scope>NUCLEOTIDE SEQUENCE [LARGE SCALE GENOMIC DNA]</scope>
    <source>
        <strain evidence="9 10">Tous</strain>
    </source>
</reference>
<dbReference type="PANTHER" id="PTHR30075:SF2">
    <property type="entry name" value="GLYCINE--TRNA LIGASE, CHLOROPLASTIC_MITOCHONDRIAL 2"/>
    <property type="match status" value="1"/>
</dbReference>
<keyword evidence="6 8" id="KW-0030">Aminoacyl-tRNA synthetase</keyword>
<evidence type="ECO:0000313" key="10">
    <source>
        <dbReference type="Proteomes" id="UP000243002"/>
    </source>
</evidence>
<dbReference type="InterPro" id="IPR015944">
    <property type="entry name" value="Gly-tRNA-synth_bsu"/>
</dbReference>
<evidence type="ECO:0000256" key="1">
    <source>
        <dbReference type="ARBA" id="ARBA00008226"/>
    </source>
</evidence>
<evidence type="ECO:0000256" key="8">
    <source>
        <dbReference type="HAMAP-Rule" id="MF_00255"/>
    </source>
</evidence>
<dbReference type="GO" id="GO:0005524">
    <property type="term" value="F:ATP binding"/>
    <property type="evidence" value="ECO:0007669"/>
    <property type="project" value="UniProtKB-UniRule"/>
</dbReference>
<dbReference type="PROSITE" id="PS50861">
    <property type="entry name" value="AA_TRNA_LIGASE_II_GLYAB"/>
    <property type="match status" value="1"/>
</dbReference>
<dbReference type="GO" id="GO:0006426">
    <property type="term" value="P:glycyl-tRNA aminoacylation"/>
    <property type="evidence" value="ECO:0007669"/>
    <property type="project" value="UniProtKB-UniRule"/>
</dbReference>
<keyword evidence="2 8" id="KW-0436">Ligase</keyword>
<dbReference type="GO" id="GO:0004820">
    <property type="term" value="F:glycine-tRNA ligase activity"/>
    <property type="evidence" value="ECO:0007669"/>
    <property type="project" value="UniProtKB-UniRule"/>
</dbReference>
<dbReference type="SUPFAM" id="SSF109604">
    <property type="entry name" value="HD-domain/PDEase-like"/>
    <property type="match status" value="1"/>
</dbReference>
<dbReference type="InterPro" id="IPR006194">
    <property type="entry name" value="Gly-tRNA-synth_heterodimer"/>
</dbReference>
<dbReference type="NCBIfam" id="TIGR00211">
    <property type="entry name" value="glyS"/>
    <property type="match status" value="1"/>
</dbReference>
<dbReference type="HAMAP" id="MF_00255">
    <property type="entry name" value="Gly_tRNA_synth_beta"/>
    <property type="match status" value="1"/>
</dbReference>
<evidence type="ECO:0000256" key="6">
    <source>
        <dbReference type="ARBA" id="ARBA00023146"/>
    </source>
</evidence>
<comment type="caution">
    <text evidence="9">The sequence shown here is derived from an EMBL/GenBank/DDBJ whole genome shotgun (WGS) entry which is preliminary data.</text>
</comment>
<comment type="subcellular location">
    <subcellularLocation>
        <location evidence="8">Cytoplasm</location>
    </subcellularLocation>
</comment>
<name>A0A2P7N056_9CYAN</name>
<dbReference type="PRINTS" id="PR01045">
    <property type="entry name" value="TRNASYNTHGB"/>
</dbReference>
<organism evidence="9 10">
    <name type="scientific">Cyanobium usitatum str. Tous</name>
    <dbReference type="NCBI Taxonomy" id="2116684"/>
    <lineage>
        <taxon>Bacteria</taxon>
        <taxon>Bacillati</taxon>
        <taxon>Cyanobacteriota</taxon>
        <taxon>Cyanophyceae</taxon>
        <taxon>Synechococcales</taxon>
        <taxon>Prochlorococcaceae</taxon>
        <taxon>Cyanobium</taxon>
    </lineage>
</organism>
<evidence type="ECO:0000256" key="2">
    <source>
        <dbReference type="ARBA" id="ARBA00022598"/>
    </source>
</evidence>
<evidence type="ECO:0000256" key="3">
    <source>
        <dbReference type="ARBA" id="ARBA00022741"/>
    </source>
</evidence>
<dbReference type="Pfam" id="PF02092">
    <property type="entry name" value="tRNA_synt_2f"/>
    <property type="match status" value="1"/>
</dbReference>
<comment type="catalytic activity">
    <reaction evidence="7 8">
        <text>tRNA(Gly) + glycine + ATP = glycyl-tRNA(Gly) + AMP + diphosphate</text>
        <dbReference type="Rhea" id="RHEA:16013"/>
        <dbReference type="Rhea" id="RHEA-COMP:9664"/>
        <dbReference type="Rhea" id="RHEA-COMP:9683"/>
        <dbReference type="ChEBI" id="CHEBI:30616"/>
        <dbReference type="ChEBI" id="CHEBI:33019"/>
        <dbReference type="ChEBI" id="CHEBI:57305"/>
        <dbReference type="ChEBI" id="CHEBI:78442"/>
        <dbReference type="ChEBI" id="CHEBI:78522"/>
        <dbReference type="ChEBI" id="CHEBI:456215"/>
        <dbReference type="EC" id="6.1.1.14"/>
    </reaction>
</comment>
<dbReference type="EC" id="6.1.1.14" evidence="8"/>
<dbReference type="OrthoDB" id="9775440at2"/>
<dbReference type="EMBL" id="PXXO01000002">
    <property type="protein sequence ID" value="PSJ06847.1"/>
    <property type="molecule type" value="Genomic_DNA"/>
</dbReference>
<dbReference type="RefSeq" id="WP_106501819.1">
    <property type="nucleotide sequence ID" value="NZ_PXXO01000002.1"/>
</dbReference>
<evidence type="ECO:0000313" key="9">
    <source>
        <dbReference type="EMBL" id="PSJ06847.1"/>
    </source>
</evidence>
<keyword evidence="10" id="KW-1185">Reference proteome</keyword>
<sequence>MSTFLLEIGTEELPADFARLALPQLEQLVRRDLATLRLSHAGIYCTSTPRRLVVSVTGLPHRQPDLEEERKGPPQAQALKDGEPTAAALGFAKRCGVAPEALEIRDTPKGPFLFASCLEPGQSTTDVLAIQVPLWIEALQGRRFMRWGEGESRFSRPVRWLVALLDAELVPVSLMGSDPVVTAGRESRGHRLHQASVTIASAEAHTELLAAAGVEVDRDRRGALIRSAVEAAASTHNADADLPETLFQELIDLVESPTLLEGHFDEHYLGLPAEVLSTVMRSHQRYVPLYAKGHNLDPLALDARASLLPRFLCVSNALPEAAASVARGNERVLKARLADAEFFVRADRNVASIDRRSQLGRVTFAEGLGSLLDRTERLEWCTDVLLEQLELSSSCGSHARRAAHLCKHDLVSQMVGEFPELQGAMGGKYLVAEGEPYQVGLAVLEHYLPRGAGDALPSSDAGAVVALAERLELLLSIYAKGERPTGSSDPYALRRAGQGLLQILWNKGWRLDLLALLQRSCQHWAELLPHYTVDAEGLTTELADFLRQRLVSLLEEGGMDSDLVQAVAGQTGDQGRVLSDPEDGRQRVALLMELRSSGQLAAVQAVVTRAARLANQADLPSSVLSAEAVVDPGLFEKSSEAAMLAVLNKLEPFATSSAHDRYRDLAGGLSAGAPALAAFFDGEQSVMVMAEDGAVRKNRLHLLGVLRNQAAVLADFSRIVG</sequence>
<evidence type="ECO:0000256" key="5">
    <source>
        <dbReference type="ARBA" id="ARBA00022917"/>
    </source>
</evidence>
<evidence type="ECO:0000256" key="7">
    <source>
        <dbReference type="ARBA" id="ARBA00047937"/>
    </source>
</evidence>
<dbReference type="Proteomes" id="UP000243002">
    <property type="component" value="Unassembled WGS sequence"/>
</dbReference>
<evidence type="ECO:0000256" key="4">
    <source>
        <dbReference type="ARBA" id="ARBA00022840"/>
    </source>
</evidence>
<protein>
    <recommendedName>
        <fullName evidence="8">Glycine--tRNA ligase beta subunit</fullName>
        <ecNumber evidence="8">6.1.1.14</ecNumber>
    </recommendedName>
    <alternativeName>
        <fullName evidence="8">Glycyl-tRNA synthetase beta subunit</fullName>
        <shortName evidence="8">GlyRS</shortName>
    </alternativeName>
</protein>
<proteinExistence type="inferred from homology"/>
<accession>A0A2P7N056</accession>
<keyword evidence="4 8" id="KW-0067">ATP-binding</keyword>
<keyword evidence="3 8" id="KW-0547">Nucleotide-binding</keyword>
<dbReference type="GO" id="GO:0005829">
    <property type="term" value="C:cytosol"/>
    <property type="evidence" value="ECO:0007669"/>
    <property type="project" value="TreeGrafter"/>
</dbReference>
<dbReference type="PANTHER" id="PTHR30075">
    <property type="entry name" value="GLYCYL-TRNA SYNTHETASE"/>
    <property type="match status" value="1"/>
</dbReference>
<dbReference type="AlphaFoldDB" id="A0A2P7N056"/>
<gene>
    <name evidence="8" type="primary">glyS</name>
    <name evidence="9" type="ORF">C7K55_02410</name>
</gene>
<keyword evidence="8" id="KW-0963">Cytoplasm</keyword>
<comment type="subunit">
    <text evidence="8">Tetramer of two alpha and two beta subunits.</text>
</comment>
<keyword evidence="5 8" id="KW-0648">Protein biosynthesis</keyword>
<comment type="similarity">
    <text evidence="1 8">Belongs to the class-II aminoacyl-tRNA synthetase family.</text>
</comment>